<proteinExistence type="inferred from homology"/>
<dbReference type="PANTHER" id="PTHR32089">
    <property type="entry name" value="METHYL-ACCEPTING CHEMOTAXIS PROTEIN MCPB"/>
    <property type="match status" value="1"/>
</dbReference>
<name>A0ABX7B6I5_9PROT</name>
<sequence>MMGSIGSRVLGLAMCIAAFVAAALTAATFLRLDRMIDADDGERLENAYRAFVSTLDYRAEESEILVSYLARMTDTVRLVRDRDRDGLVALLKQPFEANRAATGISQMHVHTADVRSLLRVNQIEKWGDDLTAIRPMLVEVNRSRKPLRGLEGGVFGLAIRGVVPVLDSDGNPVGSMEAGTFLDDALLKRAADPDIHYAVFVNTPEGMKRLAATYDGAEPLAPGEALHAAGRGERAVARTSRGGIPYSLAAEPLRDYSGRVIGAVEVAHDRTAAIAASRDALIESAAIGLGMLALAALAAVLVGRRLVAPIDSLTRTMGLLVEGRTDVEVGYRSRRDEIGAMARAVETFRGSRERIDRMMAEERLQIEQRQRRTERRDGCIAGFEQSMSSVSAALSAAARQIGERSDRLGAVAERTAASASTVAAAAARSTAGVEAVAAAAEELSASIQDIVRQVTESSSIARESVEEAERTNATVAGLADAADRIGEVVALINSIAAQTNLLALNATIEAARAGEAGKGFAVVASEVKNLANQTAKATEDISLQIAALQQVAGEAAGAIGGIGGTIRRIAAIVTSIAAAVDQQEASTREIARNVTQVNDGTRVVTEQAGGTLGNAREASGLAEDGRADVAALALQTDALRSHVDDFIRDMRAA</sequence>
<feature type="transmembrane region" description="Helical" evidence="4">
    <location>
        <begin position="285"/>
        <end position="307"/>
    </location>
</feature>
<keyword evidence="4" id="KW-1133">Transmembrane helix</keyword>
<dbReference type="Proteomes" id="UP000595197">
    <property type="component" value="Chromosome"/>
</dbReference>
<evidence type="ECO:0000259" key="6">
    <source>
        <dbReference type="PROSITE" id="PS50885"/>
    </source>
</evidence>
<dbReference type="Gene3D" id="1.10.8.500">
    <property type="entry name" value="HAMP domain in histidine kinase"/>
    <property type="match status" value="1"/>
</dbReference>
<dbReference type="EMBL" id="CP067420">
    <property type="protein sequence ID" value="QQP89961.1"/>
    <property type="molecule type" value="Genomic_DNA"/>
</dbReference>
<dbReference type="PANTHER" id="PTHR32089:SF112">
    <property type="entry name" value="LYSOZYME-LIKE PROTEIN-RELATED"/>
    <property type="match status" value="1"/>
</dbReference>
<evidence type="ECO:0000256" key="4">
    <source>
        <dbReference type="SAM" id="Phobius"/>
    </source>
</evidence>
<evidence type="ECO:0000313" key="7">
    <source>
        <dbReference type="EMBL" id="QQP89961.1"/>
    </source>
</evidence>
<dbReference type="InterPro" id="IPR029151">
    <property type="entry name" value="Sensor-like_sf"/>
</dbReference>
<dbReference type="InterPro" id="IPR029150">
    <property type="entry name" value="dCache_3"/>
</dbReference>
<dbReference type="InterPro" id="IPR004089">
    <property type="entry name" value="MCPsignal_dom"/>
</dbReference>
<dbReference type="SMART" id="SM00283">
    <property type="entry name" value="MA"/>
    <property type="match status" value="1"/>
</dbReference>
<dbReference type="InterPro" id="IPR004090">
    <property type="entry name" value="Chemotax_Me-accpt_rcpt"/>
</dbReference>
<evidence type="ECO:0000256" key="1">
    <source>
        <dbReference type="ARBA" id="ARBA00023224"/>
    </source>
</evidence>
<organism evidence="7 8">
    <name type="scientific">Skermanella cutis</name>
    <dbReference type="NCBI Taxonomy" id="2775420"/>
    <lineage>
        <taxon>Bacteria</taxon>
        <taxon>Pseudomonadati</taxon>
        <taxon>Pseudomonadota</taxon>
        <taxon>Alphaproteobacteria</taxon>
        <taxon>Rhodospirillales</taxon>
        <taxon>Azospirillaceae</taxon>
        <taxon>Skermanella</taxon>
    </lineage>
</organism>
<dbReference type="Pfam" id="PF00672">
    <property type="entry name" value="HAMP"/>
    <property type="match status" value="1"/>
</dbReference>
<evidence type="ECO:0000256" key="2">
    <source>
        <dbReference type="ARBA" id="ARBA00029447"/>
    </source>
</evidence>
<dbReference type="SUPFAM" id="SSF58104">
    <property type="entry name" value="Methyl-accepting chemotaxis protein (MCP) signaling domain"/>
    <property type="match status" value="1"/>
</dbReference>
<keyword evidence="4" id="KW-0472">Membrane</keyword>
<keyword evidence="8" id="KW-1185">Reference proteome</keyword>
<evidence type="ECO:0000259" key="5">
    <source>
        <dbReference type="PROSITE" id="PS50111"/>
    </source>
</evidence>
<accession>A0ABX7B6I5</accession>
<dbReference type="SUPFAM" id="SSF103190">
    <property type="entry name" value="Sensory domain-like"/>
    <property type="match status" value="1"/>
</dbReference>
<protein>
    <submittedName>
        <fullName evidence="7">HAMP domain-containing protein</fullName>
    </submittedName>
</protein>
<comment type="similarity">
    <text evidence="2">Belongs to the methyl-accepting chemotaxis (MCP) protein family.</text>
</comment>
<dbReference type="InterPro" id="IPR003660">
    <property type="entry name" value="HAMP_dom"/>
</dbReference>
<evidence type="ECO:0000256" key="3">
    <source>
        <dbReference type="PROSITE-ProRule" id="PRU00284"/>
    </source>
</evidence>
<feature type="domain" description="Methyl-accepting transducer" evidence="5">
    <location>
        <begin position="390"/>
        <end position="622"/>
    </location>
</feature>
<dbReference type="RefSeq" id="WP_201076774.1">
    <property type="nucleotide sequence ID" value="NZ_CP067420.1"/>
</dbReference>
<reference evidence="7" key="1">
    <citation type="submission" date="2021-02" db="EMBL/GenBank/DDBJ databases">
        <title>Skermanella TT6 skin isolate.</title>
        <authorList>
            <person name="Lee K."/>
            <person name="Ganzorig M."/>
        </authorList>
    </citation>
    <scope>NUCLEOTIDE SEQUENCE</scope>
    <source>
        <strain evidence="7">TT6</strain>
    </source>
</reference>
<feature type="domain" description="HAMP" evidence="6">
    <location>
        <begin position="304"/>
        <end position="357"/>
    </location>
</feature>
<dbReference type="PRINTS" id="PR00260">
    <property type="entry name" value="CHEMTRNSDUCR"/>
</dbReference>
<dbReference type="Pfam" id="PF14827">
    <property type="entry name" value="dCache_3"/>
    <property type="match status" value="1"/>
</dbReference>
<dbReference type="PROSITE" id="PS50111">
    <property type="entry name" value="CHEMOTAXIS_TRANSDUC_2"/>
    <property type="match status" value="1"/>
</dbReference>
<gene>
    <name evidence="7" type="ORF">IGS68_01385</name>
</gene>
<evidence type="ECO:0000313" key="8">
    <source>
        <dbReference type="Proteomes" id="UP000595197"/>
    </source>
</evidence>
<dbReference type="Gene3D" id="1.10.287.950">
    <property type="entry name" value="Methyl-accepting chemotaxis protein"/>
    <property type="match status" value="1"/>
</dbReference>
<keyword evidence="1 3" id="KW-0807">Transducer</keyword>
<dbReference type="PROSITE" id="PS50885">
    <property type="entry name" value="HAMP"/>
    <property type="match status" value="1"/>
</dbReference>
<dbReference type="Gene3D" id="3.30.450.20">
    <property type="entry name" value="PAS domain"/>
    <property type="match status" value="1"/>
</dbReference>
<dbReference type="Pfam" id="PF00015">
    <property type="entry name" value="MCPsignal"/>
    <property type="match status" value="1"/>
</dbReference>
<dbReference type="SMART" id="SM00304">
    <property type="entry name" value="HAMP"/>
    <property type="match status" value="1"/>
</dbReference>
<keyword evidence="4" id="KW-0812">Transmembrane</keyword>